<accession>A0A9J5WNH5</accession>
<dbReference type="PANTHER" id="PTHR33710">
    <property type="entry name" value="BNAC02G09200D PROTEIN"/>
    <property type="match status" value="1"/>
</dbReference>
<dbReference type="Gene3D" id="3.60.10.10">
    <property type="entry name" value="Endonuclease/exonuclease/phosphatase"/>
    <property type="match status" value="1"/>
</dbReference>
<protein>
    <submittedName>
        <fullName evidence="1">Uncharacterized protein</fullName>
    </submittedName>
</protein>
<reference evidence="1 2" key="1">
    <citation type="submission" date="2020-09" db="EMBL/GenBank/DDBJ databases">
        <title>De no assembly of potato wild relative species, Solanum commersonii.</title>
        <authorList>
            <person name="Cho K."/>
        </authorList>
    </citation>
    <scope>NUCLEOTIDE SEQUENCE [LARGE SCALE GENOMIC DNA]</scope>
    <source>
        <strain evidence="1">LZ3.2</strain>
        <tissue evidence="1">Leaf</tissue>
    </source>
</reference>
<dbReference type="InterPro" id="IPR036691">
    <property type="entry name" value="Endo/exonu/phosph_ase_sf"/>
</dbReference>
<keyword evidence="2" id="KW-1185">Reference proteome</keyword>
<evidence type="ECO:0000313" key="1">
    <source>
        <dbReference type="EMBL" id="KAG5577523.1"/>
    </source>
</evidence>
<sequence>MVETLEKKGMGRAPSKMDRMGFWNSRGINRIDKQREMQLFLHNSSVSVSLFGFLETKIKRAQATRAALNLCAGWSFTTNLAEHLGCRIWLLWKPNVYKVDIKKVTAQMIHCEVLHLGIGKLFLITMVYGFNDQGMRRALWQDIIELNGQCNRAWAIMGDFNCVLHTNERIGNKVKMAEIKGFKMCMETCGMKDLKYSGAFYTWNNKESGAEKVYSKIDRVMVNCEWQDELPASEAHFIHEGLSDHSPAIIRWEDGSQRGKSRFKYYNMWSLAKEFKERVKESWIPRIQGRNMYRLVGKLNRLKKVLALLNRTTFSDVEVQTKEAWDVLIQCQDQIQKDPENAGLVEAEKRLVEDYKKKRVASAAFLKQKCKINWLKDGDMNTVFSQYDEDSEEC</sequence>
<dbReference type="OrthoDB" id="1302012at2759"/>
<proteinExistence type="predicted"/>
<dbReference type="PANTHER" id="PTHR33710:SF81">
    <property type="entry name" value="ENDONUCLEASE_EXONUCLEASE_PHOSPHATASE DOMAIN-CONTAINING PROTEIN"/>
    <property type="match status" value="1"/>
</dbReference>
<dbReference type="EMBL" id="JACXVP010000011">
    <property type="protein sequence ID" value="KAG5577523.1"/>
    <property type="molecule type" value="Genomic_DNA"/>
</dbReference>
<dbReference type="Proteomes" id="UP000824120">
    <property type="component" value="Chromosome 11"/>
</dbReference>
<gene>
    <name evidence="1" type="ORF">H5410_057657</name>
</gene>
<dbReference type="AlphaFoldDB" id="A0A9J5WNH5"/>
<evidence type="ECO:0000313" key="2">
    <source>
        <dbReference type="Proteomes" id="UP000824120"/>
    </source>
</evidence>
<organism evidence="1 2">
    <name type="scientific">Solanum commersonii</name>
    <name type="common">Commerson's wild potato</name>
    <name type="synonym">Commerson's nightshade</name>
    <dbReference type="NCBI Taxonomy" id="4109"/>
    <lineage>
        <taxon>Eukaryota</taxon>
        <taxon>Viridiplantae</taxon>
        <taxon>Streptophyta</taxon>
        <taxon>Embryophyta</taxon>
        <taxon>Tracheophyta</taxon>
        <taxon>Spermatophyta</taxon>
        <taxon>Magnoliopsida</taxon>
        <taxon>eudicotyledons</taxon>
        <taxon>Gunneridae</taxon>
        <taxon>Pentapetalae</taxon>
        <taxon>asterids</taxon>
        <taxon>lamiids</taxon>
        <taxon>Solanales</taxon>
        <taxon>Solanaceae</taxon>
        <taxon>Solanoideae</taxon>
        <taxon>Solaneae</taxon>
        <taxon>Solanum</taxon>
    </lineage>
</organism>
<name>A0A9J5WNH5_SOLCO</name>
<comment type="caution">
    <text evidence="1">The sequence shown here is derived from an EMBL/GenBank/DDBJ whole genome shotgun (WGS) entry which is preliminary data.</text>
</comment>
<dbReference type="SUPFAM" id="SSF56219">
    <property type="entry name" value="DNase I-like"/>
    <property type="match status" value="1"/>
</dbReference>